<feature type="compositionally biased region" description="Basic and acidic residues" evidence="1">
    <location>
        <begin position="486"/>
        <end position="504"/>
    </location>
</feature>
<dbReference type="EMBL" id="JBJVNE010000022">
    <property type="protein sequence ID" value="MFM9651612.1"/>
    <property type="molecule type" value="Genomic_DNA"/>
</dbReference>
<proteinExistence type="predicted"/>
<reference evidence="4 5" key="1">
    <citation type="submission" date="2024-12" db="EMBL/GenBank/DDBJ databases">
        <title>Forecasting of Potato common scab and diversities of Pathogenic streptomyces spp. in china.</title>
        <authorList>
            <person name="Handique U."/>
            <person name="Wu J."/>
        </authorList>
    </citation>
    <scope>NUCLEOTIDE SEQUENCE [LARGE SCALE GENOMIC DNA]</scope>
    <source>
        <strain evidence="4 5">ZRIMU1585</strain>
    </source>
</reference>
<name>A0ABW9IUK5_STRGJ</name>
<feature type="domain" description="pPIWI-RE module N-terminal" evidence="3">
    <location>
        <begin position="18"/>
        <end position="361"/>
    </location>
</feature>
<feature type="domain" description="pPIWI-RE RNaseH" evidence="2">
    <location>
        <begin position="574"/>
        <end position="868"/>
    </location>
</feature>
<organism evidence="4 5">
    <name type="scientific">Streptomyces galilaeus</name>
    <dbReference type="NCBI Taxonomy" id="33899"/>
    <lineage>
        <taxon>Bacteria</taxon>
        <taxon>Bacillati</taxon>
        <taxon>Actinomycetota</taxon>
        <taxon>Actinomycetes</taxon>
        <taxon>Kitasatosporales</taxon>
        <taxon>Streptomycetaceae</taxon>
        <taxon>Streptomyces</taxon>
    </lineage>
</organism>
<evidence type="ECO:0000313" key="4">
    <source>
        <dbReference type="EMBL" id="MFM9651612.1"/>
    </source>
</evidence>
<dbReference type="Pfam" id="PF13111">
    <property type="entry name" value="pPIWI_RE_X"/>
    <property type="match status" value="1"/>
</dbReference>
<evidence type="ECO:0000313" key="5">
    <source>
        <dbReference type="Proteomes" id="UP001631993"/>
    </source>
</evidence>
<keyword evidence="5" id="KW-1185">Reference proteome</keyword>
<protein>
    <submittedName>
        <fullName evidence="4">RNaseH domain-containing protein</fullName>
    </submittedName>
</protein>
<dbReference type="Proteomes" id="UP001631993">
    <property type="component" value="Unassembled WGS sequence"/>
</dbReference>
<sequence>MSSRPPKATQRLDLLAVRVTRSLLSDASVHVRDCGPAGVKLWNIFDNAYRRRAGRDEVQAPHSVATTALRALTGGYVWFDAKRAVLASRDPIDDDMVRDVFTLLYGLATGEDIDDIDLNQPVGIAEKFASTPQEQRALADYLQHSPSQQPDAPNWVYETVAWDLARRIAAEPLAIDRLSVRLRPDTAGGLVAWDDPWPDETGTRFALPRIRLRMKTEPNVKDPLILVSASATRISSSMDFARTVLADQDRADRPLVEVELDGRGRLRNVNRLALQALSRLGMGHSVLHEVDRQVQADRLARQQAQASGEKSPAPQPLGTVRPIMAKNFYFPVGSGVGMDYYRGLRDHIQTTLGDNCQPLYGFFEGGNFKQAKKDEVLMEPLDITRSLDAMGREHLRIVCLWATDEIRQRMINALARAYGLDPAGLNPAEGKGVTLHGTRVSVVFHHVPDFLQHGPAAGRSAHTADLVSLKAASGEIVGVWAETEYGDGKKGSPPRPKDSEDAKHQTHRVLAKMDLVVQYIDRAVQTGIDKSTGMDHQSLSCLMDLYRNLGFIDRRISRVLTKPIGELPAVGVAHCGVHVRRQSRRQGDRDARISVAASVLKPPTVPDGAWTLHGWSYTDRTWRQYHLAEAAFHAADYPAGKMTEFMDNFAGYSSTAKVIDQALEDLADYLGGTPYTVTVDGFACRRLWKGLNNKAQGQPPEPNTTWLPGSTIAPKYRPVAVIRLNTTDEEVPRPVQVTITDENDREIKTQERTTQVFRIDPDPDLGKHCTWLLVNTTHQFDGNGAGRQGSKKTRYGALPWNKGKNEIKSNYYAMTATEIFPITLNTDHRRELMMVTARLCHQALAWKHRTRYPIPLHAALQMDKDHPQYRRTITPVDLDGETNSEDE</sequence>
<dbReference type="InterPro" id="IPR024996">
    <property type="entry name" value="RNaseH_pPIWI_RE"/>
</dbReference>
<dbReference type="Pfam" id="PF13032">
    <property type="entry name" value="RNaseH_pPIWI_RE"/>
    <property type="match status" value="1"/>
</dbReference>
<feature type="region of interest" description="Disordered" evidence="1">
    <location>
        <begin position="484"/>
        <end position="505"/>
    </location>
</feature>
<evidence type="ECO:0000259" key="3">
    <source>
        <dbReference type="Pfam" id="PF13111"/>
    </source>
</evidence>
<gene>
    <name evidence="4" type="ORF">ACKI1S_36355</name>
</gene>
<accession>A0ABW9IUK5</accession>
<dbReference type="RefSeq" id="WP_369277584.1">
    <property type="nucleotide sequence ID" value="NZ_JBJVMW010000013.1"/>
</dbReference>
<evidence type="ECO:0000256" key="1">
    <source>
        <dbReference type="SAM" id="MobiDB-lite"/>
    </source>
</evidence>
<dbReference type="InterPro" id="IPR025085">
    <property type="entry name" value="pPIWI_RE_X"/>
</dbReference>
<comment type="caution">
    <text evidence="4">The sequence shown here is derived from an EMBL/GenBank/DDBJ whole genome shotgun (WGS) entry which is preliminary data.</text>
</comment>
<evidence type="ECO:0000259" key="2">
    <source>
        <dbReference type="Pfam" id="PF13032"/>
    </source>
</evidence>
<feature type="region of interest" description="Disordered" evidence="1">
    <location>
        <begin position="298"/>
        <end position="317"/>
    </location>
</feature>